<dbReference type="STRING" id="33528.ENSGAFP00000005654"/>
<evidence type="ECO:0000256" key="7">
    <source>
        <dbReference type="ARBA" id="ARBA00022989"/>
    </source>
</evidence>
<evidence type="ECO:0008006" key="19">
    <source>
        <dbReference type="Google" id="ProtNLM"/>
    </source>
</evidence>
<keyword evidence="7 13" id="KW-1133">Transmembrane helix</keyword>
<feature type="domain" description="CUB" evidence="14">
    <location>
        <begin position="275"/>
        <end position="391"/>
    </location>
</feature>
<dbReference type="PROSITE" id="PS00134">
    <property type="entry name" value="TRYPSIN_HIS"/>
    <property type="match status" value="1"/>
</dbReference>
<dbReference type="Pfam" id="PF00431">
    <property type="entry name" value="CUB"/>
    <property type="match status" value="2"/>
</dbReference>
<dbReference type="Gene3D" id="2.60.120.290">
    <property type="entry name" value="Spermadhesin, CUB domain"/>
    <property type="match status" value="2"/>
</dbReference>
<dbReference type="Pfam" id="PF00057">
    <property type="entry name" value="Ldl_recept_a"/>
    <property type="match status" value="4"/>
</dbReference>
<dbReference type="Pfam" id="PF01390">
    <property type="entry name" value="SEA"/>
    <property type="match status" value="1"/>
</dbReference>
<dbReference type="Gene3D" id="4.10.400.10">
    <property type="entry name" value="Low-density Lipoprotein Receptor"/>
    <property type="match status" value="4"/>
</dbReference>
<dbReference type="PROSITE" id="PS01209">
    <property type="entry name" value="LDLRA_1"/>
    <property type="match status" value="1"/>
</dbReference>
<evidence type="ECO:0000259" key="16">
    <source>
        <dbReference type="PROSITE" id="PS50240"/>
    </source>
</evidence>
<dbReference type="InterPro" id="IPR009003">
    <property type="entry name" value="Peptidase_S1_PA"/>
</dbReference>
<dbReference type="FunFam" id="2.60.120.290:FF:000005">
    <property type="entry name" value="Procollagen C-endopeptidase enhancer 1"/>
    <property type="match status" value="1"/>
</dbReference>
<dbReference type="InterPro" id="IPR036055">
    <property type="entry name" value="LDL_receptor-like_sf"/>
</dbReference>
<evidence type="ECO:0000256" key="1">
    <source>
        <dbReference type="ARBA" id="ARBA00004606"/>
    </source>
</evidence>
<dbReference type="InterPro" id="IPR000082">
    <property type="entry name" value="SEA_dom"/>
</dbReference>
<dbReference type="PANTHER" id="PTHR24252">
    <property type="entry name" value="ACROSIN-RELATED"/>
    <property type="match status" value="1"/>
</dbReference>
<dbReference type="InterPro" id="IPR023415">
    <property type="entry name" value="LDLR_class-A_CS"/>
</dbReference>
<comment type="caution">
    <text evidence="11">Lacks conserved residue(s) required for the propagation of feature annotation.</text>
</comment>
<feature type="disulfide bond" evidence="11">
    <location>
        <begin position="518"/>
        <end position="536"/>
    </location>
</feature>
<dbReference type="SMART" id="SM00042">
    <property type="entry name" value="CUB"/>
    <property type="match status" value="2"/>
</dbReference>
<keyword evidence="10" id="KW-0325">Glycoprotein</keyword>
<feature type="domain" description="SEA" evidence="15">
    <location>
        <begin position="145"/>
        <end position="262"/>
    </location>
</feature>
<dbReference type="SUPFAM" id="SSF57424">
    <property type="entry name" value="LDL receptor-like module"/>
    <property type="match status" value="3"/>
</dbReference>
<feature type="disulfide bond" evidence="11">
    <location>
        <begin position="554"/>
        <end position="572"/>
    </location>
</feature>
<keyword evidence="6" id="KW-0735">Signal-anchor</keyword>
<protein>
    <recommendedName>
        <fullName evidence="19">Suppressor of tumorigenicity 14 protein homolog</fullName>
    </recommendedName>
</protein>
<dbReference type="CDD" id="cd00041">
    <property type="entry name" value="CUB"/>
    <property type="match status" value="2"/>
</dbReference>
<proteinExistence type="predicted"/>
<gene>
    <name evidence="17" type="ORF">CCH79_00007583</name>
</gene>
<reference evidence="17 18" key="1">
    <citation type="journal article" date="2018" name="G3 (Bethesda)">
        <title>A High-Quality Reference Genome for the Invasive Mosquitofish Gambusia affinis Using a Chicago Library.</title>
        <authorList>
            <person name="Hoffberg S.L."/>
            <person name="Troendle N.J."/>
            <person name="Glenn T.C."/>
            <person name="Mahmud O."/>
            <person name="Louha S."/>
            <person name="Chalopin D."/>
            <person name="Bennetzen J.L."/>
            <person name="Mauricio R."/>
        </authorList>
    </citation>
    <scope>NUCLEOTIDE SEQUENCE [LARGE SCALE GENOMIC DNA]</scope>
    <source>
        <strain evidence="17">NE01/NJP1002.9</strain>
        <tissue evidence="17">Muscle</tissue>
    </source>
</reference>
<sequence length="910" mass="101077">ISCLVTSAEAADTAFVSQRIDCVISCVLLLLLALASGLSNGSLSCYGDEDWQNQALFLRLGLVFEDECCHISRKFVASDHQNGHQEHVVFLTNAPKSSSKTKKICILIAVLLALLAFLAVTAFLIWFFVFNDDHRGKLSKQQKPSVQLFSGHMKLAGVSYDQNLEDATSQDFKTLASKLEDLMVEYYQNDPLLTKYYTGSAVTAFSEGVRAYFWSRFEIPVSDLEYVPELSEERVLNVLEEIVASQSTRSNLNDLKVTEIAASHARLARKPTEDCFFQLEAVADEQKFTSPGYPTAYQPESYCQWQIRAAEENTISVSFPIFHIEDDCSDDFVSIFDSLSPDVSQAITVQCGQRPPTNSLSVVSSGNIMLINFIADTNVQKPGFEAQYKIIPKSEASQCDRVLTKNEDNFTSPLYPSFYPPATDCTWTIKVSAGNKVRVTFNVFRMKEPGVDVRRCHKDYVEILGKKYCGELASWVLTSPSNELKVIFHSDESFTDKGFHATYTAINPANPCPDQFACSNGFCIDANKRCDGWNDCGDMSDERKCKCGSDQFTCSNGLCKSKLFVCDNSNDCGDGSDEKLCGCQPNEWRCGNGVCLPQDVICNKLKDCEDGSDEASCEASPDLCSDFSFKCSSGECVNKVNAECDRVKDCSDNSDEQSCDCGTRPYKMNRIVGGQNADVGAWPWQVSLHFKNFGHQCGASIISERWLLSAAHCFVNMDSDHLDPTNWRTYSGLRDQYEMEVAQRRNLKRIVPHPDYSEITQDYDIALLELTEVLEWSNTVQPICLPSPSHVFPAGLSCSVTGWGAVREGATSMLPMLLQEATVKIINDTVCKQVITQQVTSRMFCSGFLTGGVDACQGDSGGPLSCKEENGKWFQAGIVSWGEGCGRRNKPGVYTRVTKLREWIKKESNI</sequence>
<organism evidence="17 18">
    <name type="scientific">Gambusia affinis</name>
    <name type="common">Western mosquitofish</name>
    <name type="synonym">Heterandria affinis</name>
    <dbReference type="NCBI Taxonomy" id="33528"/>
    <lineage>
        <taxon>Eukaryota</taxon>
        <taxon>Metazoa</taxon>
        <taxon>Chordata</taxon>
        <taxon>Craniata</taxon>
        <taxon>Vertebrata</taxon>
        <taxon>Euteleostomi</taxon>
        <taxon>Actinopterygii</taxon>
        <taxon>Neopterygii</taxon>
        <taxon>Teleostei</taxon>
        <taxon>Neoteleostei</taxon>
        <taxon>Acanthomorphata</taxon>
        <taxon>Ovalentaria</taxon>
        <taxon>Atherinomorphae</taxon>
        <taxon>Cyprinodontiformes</taxon>
        <taxon>Poeciliidae</taxon>
        <taxon>Poeciliinae</taxon>
        <taxon>Gambusia</taxon>
    </lineage>
</organism>
<evidence type="ECO:0000313" key="18">
    <source>
        <dbReference type="Proteomes" id="UP000250572"/>
    </source>
</evidence>
<dbReference type="Proteomes" id="UP000250572">
    <property type="component" value="Unassembled WGS sequence"/>
</dbReference>
<evidence type="ECO:0000256" key="13">
    <source>
        <dbReference type="SAM" id="Phobius"/>
    </source>
</evidence>
<dbReference type="InterPro" id="IPR035914">
    <property type="entry name" value="Sperma_CUB_dom_sf"/>
</dbReference>
<dbReference type="PANTHER" id="PTHR24252:SF17">
    <property type="entry name" value="SUPPRESSOR OF TUMORIGENICITY 14 PROTEIN HOMOLOG-RELATED"/>
    <property type="match status" value="1"/>
</dbReference>
<feature type="disulfide bond" evidence="11">
    <location>
        <begin position="624"/>
        <end position="636"/>
    </location>
</feature>
<keyword evidence="8 13" id="KW-0472">Membrane</keyword>
<feature type="disulfide bond" evidence="11">
    <location>
        <begin position="547"/>
        <end position="559"/>
    </location>
</feature>
<feature type="disulfide bond" evidence="11">
    <location>
        <begin position="583"/>
        <end position="595"/>
    </location>
</feature>
<evidence type="ECO:0000256" key="10">
    <source>
        <dbReference type="ARBA" id="ARBA00023180"/>
    </source>
</evidence>
<name>A0A315WCX7_GAMAF</name>
<evidence type="ECO:0000259" key="14">
    <source>
        <dbReference type="PROSITE" id="PS01180"/>
    </source>
</evidence>
<keyword evidence="4 12" id="KW-0378">Hydrolase</keyword>
<evidence type="ECO:0000256" key="6">
    <source>
        <dbReference type="ARBA" id="ARBA00022968"/>
    </source>
</evidence>
<feature type="non-terminal residue" evidence="17">
    <location>
        <position position="1"/>
    </location>
</feature>
<evidence type="ECO:0000256" key="5">
    <source>
        <dbReference type="ARBA" id="ARBA00022825"/>
    </source>
</evidence>
<feature type="disulfide bond" evidence="11">
    <location>
        <begin position="566"/>
        <end position="581"/>
    </location>
</feature>
<evidence type="ECO:0000256" key="4">
    <source>
        <dbReference type="ARBA" id="ARBA00022801"/>
    </source>
</evidence>
<dbReference type="FunFam" id="4.10.400.10:FF:000065">
    <property type="entry name" value="Transmembrane protease serine 7"/>
    <property type="match status" value="1"/>
</dbReference>
<dbReference type="AlphaFoldDB" id="A0A315WCX7"/>
<dbReference type="EMBL" id="NHOQ01000034">
    <property type="protein sequence ID" value="PWA33630.1"/>
    <property type="molecule type" value="Genomic_DNA"/>
</dbReference>
<feature type="transmembrane region" description="Helical" evidence="13">
    <location>
        <begin position="104"/>
        <end position="129"/>
    </location>
</feature>
<dbReference type="InterPro" id="IPR033116">
    <property type="entry name" value="TRYPSIN_SER"/>
</dbReference>
<dbReference type="InterPro" id="IPR002172">
    <property type="entry name" value="LDrepeatLR_classA_rpt"/>
</dbReference>
<dbReference type="Gene3D" id="2.40.10.10">
    <property type="entry name" value="Trypsin-like serine proteases"/>
    <property type="match status" value="2"/>
</dbReference>
<dbReference type="GO" id="GO:0004252">
    <property type="term" value="F:serine-type endopeptidase activity"/>
    <property type="evidence" value="ECO:0007669"/>
    <property type="project" value="InterPro"/>
</dbReference>
<feature type="disulfide bond" evidence="11">
    <location>
        <begin position="644"/>
        <end position="659"/>
    </location>
</feature>
<feature type="domain" description="CUB" evidence="14">
    <location>
        <begin position="399"/>
        <end position="506"/>
    </location>
</feature>
<dbReference type="InterPro" id="IPR036364">
    <property type="entry name" value="SEA_dom_sf"/>
</dbReference>
<dbReference type="InterPro" id="IPR043504">
    <property type="entry name" value="Peptidase_S1_PA_chymotrypsin"/>
</dbReference>
<dbReference type="InterPro" id="IPR018114">
    <property type="entry name" value="TRYPSIN_HIS"/>
</dbReference>
<evidence type="ECO:0000256" key="3">
    <source>
        <dbReference type="ARBA" id="ARBA00022692"/>
    </source>
</evidence>
<feature type="disulfide bond" evidence="11">
    <location>
        <begin position="590"/>
        <end position="608"/>
    </location>
</feature>
<dbReference type="CDD" id="cd00190">
    <property type="entry name" value="Tryp_SPc"/>
    <property type="match status" value="1"/>
</dbReference>
<dbReference type="PROSITE" id="PS50240">
    <property type="entry name" value="TRYPSIN_DOM"/>
    <property type="match status" value="1"/>
</dbReference>
<feature type="non-terminal residue" evidence="17">
    <location>
        <position position="910"/>
    </location>
</feature>
<dbReference type="SUPFAM" id="SSF82671">
    <property type="entry name" value="SEA domain"/>
    <property type="match status" value="1"/>
</dbReference>
<dbReference type="GO" id="GO:0016020">
    <property type="term" value="C:membrane"/>
    <property type="evidence" value="ECO:0007669"/>
    <property type="project" value="UniProtKB-SubCell"/>
</dbReference>
<comment type="caution">
    <text evidence="17">The sequence shown here is derived from an EMBL/GenBank/DDBJ whole genome shotgun (WGS) entry which is preliminary data.</text>
</comment>
<evidence type="ECO:0000256" key="2">
    <source>
        <dbReference type="ARBA" id="ARBA00022670"/>
    </source>
</evidence>
<feature type="disulfide bond" evidence="11">
    <location>
        <begin position="602"/>
        <end position="617"/>
    </location>
</feature>
<dbReference type="SUPFAM" id="SSF49854">
    <property type="entry name" value="Spermadhesin, CUB domain"/>
    <property type="match status" value="2"/>
</dbReference>
<dbReference type="PROSITE" id="PS00135">
    <property type="entry name" value="TRYPSIN_SER"/>
    <property type="match status" value="1"/>
</dbReference>
<dbReference type="FunFam" id="2.40.10.10:FF:000003">
    <property type="entry name" value="Transmembrane serine protease 3"/>
    <property type="match status" value="1"/>
</dbReference>
<evidence type="ECO:0000256" key="11">
    <source>
        <dbReference type="PROSITE-ProRule" id="PRU00124"/>
    </source>
</evidence>
<keyword evidence="18" id="KW-1185">Reference proteome</keyword>
<feature type="domain" description="Peptidase S1" evidence="16">
    <location>
        <begin position="671"/>
        <end position="909"/>
    </location>
</feature>
<dbReference type="GO" id="GO:0009566">
    <property type="term" value="P:fertilization"/>
    <property type="evidence" value="ECO:0007669"/>
    <property type="project" value="UniProtKB-ARBA"/>
</dbReference>
<dbReference type="PROSITE" id="PS50068">
    <property type="entry name" value="LDLRA_2"/>
    <property type="match status" value="4"/>
</dbReference>
<dbReference type="PRINTS" id="PR00261">
    <property type="entry name" value="LDLRECEPTOR"/>
</dbReference>
<dbReference type="InterPro" id="IPR000859">
    <property type="entry name" value="CUB_dom"/>
</dbReference>
<dbReference type="SUPFAM" id="SSF50494">
    <property type="entry name" value="Trypsin-like serine proteases"/>
    <property type="match status" value="1"/>
</dbReference>
<dbReference type="PROSITE" id="PS01180">
    <property type="entry name" value="CUB"/>
    <property type="match status" value="2"/>
</dbReference>
<dbReference type="Pfam" id="PF00089">
    <property type="entry name" value="Trypsin"/>
    <property type="match status" value="1"/>
</dbReference>
<dbReference type="SMART" id="SM00192">
    <property type="entry name" value="LDLa"/>
    <property type="match status" value="4"/>
</dbReference>
<dbReference type="SMART" id="SM00020">
    <property type="entry name" value="Tryp_SPc"/>
    <property type="match status" value="1"/>
</dbReference>
<feature type="disulfide bond" evidence="11">
    <location>
        <begin position="530"/>
        <end position="545"/>
    </location>
</feature>
<dbReference type="Gene3D" id="3.30.70.960">
    <property type="entry name" value="SEA domain"/>
    <property type="match status" value="1"/>
</dbReference>
<comment type="subcellular location">
    <subcellularLocation>
        <location evidence="1">Membrane</location>
        <topology evidence="1">Single-pass type II membrane protein</topology>
    </subcellularLocation>
</comment>
<dbReference type="InterPro" id="IPR001254">
    <property type="entry name" value="Trypsin_dom"/>
</dbReference>
<keyword evidence="5 12" id="KW-0720">Serine protease</keyword>
<evidence type="ECO:0000256" key="12">
    <source>
        <dbReference type="RuleBase" id="RU363034"/>
    </source>
</evidence>
<dbReference type="GO" id="GO:0006508">
    <property type="term" value="P:proteolysis"/>
    <property type="evidence" value="ECO:0007669"/>
    <property type="project" value="UniProtKB-KW"/>
</dbReference>
<accession>A0A315WCX7</accession>
<evidence type="ECO:0000256" key="8">
    <source>
        <dbReference type="ARBA" id="ARBA00023136"/>
    </source>
</evidence>
<evidence type="ECO:0000256" key="9">
    <source>
        <dbReference type="ARBA" id="ARBA00023157"/>
    </source>
</evidence>
<dbReference type="PROSITE" id="PS50024">
    <property type="entry name" value="SEA"/>
    <property type="match status" value="1"/>
</dbReference>
<keyword evidence="9 11" id="KW-1015">Disulfide bond</keyword>
<dbReference type="CDD" id="cd00112">
    <property type="entry name" value="LDLa"/>
    <property type="match status" value="4"/>
</dbReference>
<keyword evidence="2 12" id="KW-0645">Protease</keyword>
<keyword evidence="3 13" id="KW-0812">Transmembrane</keyword>
<evidence type="ECO:0000313" key="17">
    <source>
        <dbReference type="EMBL" id="PWA33630.1"/>
    </source>
</evidence>
<evidence type="ECO:0000259" key="15">
    <source>
        <dbReference type="PROSITE" id="PS50024"/>
    </source>
</evidence>